<proteinExistence type="predicted"/>
<accession>A0ACC2UWX0</accession>
<organism evidence="1 2">
    <name type="scientific">Naganishia friedmannii</name>
    <dbReference type="NCBI Taxonomy" id="89922"/>
    <lineage>
        <taxon>Eukaryota</taxon>
        <taxon>Fungi</taxon>
        <taxon>Dikarya</taxon>
        <taxon>Basidiomycota</taxon>
        <taxon>Agaricomycotina</taxon>
        <taxon>Tremellomycetes</taxon>
        <taxon>Filobasidiales</taxon>
        <taxon>Filobasidiaceae</taxon>
        <taxon>Naganishia</taxon>
    </lineage>
</organism>
<evidence type="ECO:0000313" key="2">
    <source>
        <dbReference type="Proteomes" id="UP001227268"/>
    </source>
</evidence>
<dbReference type="EMBL" id="JASBWT010000063">
    <property type="protein sequence ID" value="KAJ9091111.1"/>
    <property type="molecule type" value="Genomic_DNA"/>
</dbReference>
<reference evidence="1" key="1">
    <citation type="submission" date="2023-04" db="EMBL/GenBank/DDBJ databases">
        <title>Draft Genome sequencing of Naganishia species isolated from polar environments using Oxford Nanopore Technology.</title>
        <authorList>
            <person name="Leo P."/>
            <person name="Venkateswaran K."/>
        </authorList>
    </citation>
    <scope>NUCLEOTIDE SEQUENCE</scope>
    <source>
        <strain evidence="1">MNA-CCFEE 5423</strain>
    </source>
</reference>
<sequence length="447" mass="50894">MDSMDAEKQEYLDIMAGRRPLYQQKTTYMCETCKEFLSAGQFNEHRGDRIKSCTICLKPRVKQERERRKNVKQASRKKHDHEASDDEEEVVVVMQPKKSLVPLAIGWPQLLKSISQSEGDTADVWLWRVSLGEDDIMGEVKDPDLLARAVAQEFWAVTKYRMVYKDKRSHEKRTEKSADERKPGVATYRFYCAENEKEQKAPKENPVKKRRRMNRFPCGSTGSPHTRARDGFNVSVGCGFSGKTSFSNHGKCNHFVEIGKTNSLGYELYGFVAEANGRGLPLLFMCIQTDSTALERSKTAMIARCLEYLTDKCPNIKFALSDKDQSEINAVKQVMGPRGVKHQLCYWHVMRHLADRLADNTKPRPYYPSDAFGIFDFIDPTWGPPLPKKKAHRPAADAAVPVEDVIEVTLESAYSARLPKKNTAKLSEFCPHEHRGVIEDIHGNNSQ</sequence>
<evidence type="ECO:0000313" key="1">
    <source>
        <dbReference type="EMBL" id="KAJ9091111.1"/>
    </source>
</evidence>
<comment type="caution">
    <text evidence="1">The sequence shown here is derived from an EMBL/GenBank/DDBJ whole genome shotgun (WGS) entry which is preliminary data.</text>
</comment>
<name>A0ACC2UWX0_9TREE</name>
<dbReference type="Proteomes" id="UP001227268">
    <property type="component" value="Unassembled WGS sequence"/>
</dbReference>
<keyword evidence="2" id="KW-1185">Reference proteome</keyword>
<protein>
    <submittedName>
        <fullName evidence="1">Uncharacterized protein</fullName>
    </submittedName>
</protein>
<gene>
    <name evidence="1" type="ORF">QFC21_007317</name>
</gene>